<dbReference type="SMART" id="SM00644">
    <property type="entry name" value="Ami_2"/>
    <property type="match status" value="1"/>
</dbReference>
<evidence type="ECO:0000256" key="7">
    <source>
        <dbReference type="ARBA" id="ARBA00022723"/>
    </source>
</evidence>
<comment type="similarity">
    <text evidence="4">Belongs to the N-acetylmuramoyl-L-alanine amidase 2 family.</text>
</comment>
<evidence type="ECO:0000256" key="9">
    <source>
        <dbReference type="ARBA" id="ARBA00022833"/>
    </source>
</evidence>
<evidence type="ECO:0000259" key="13">
    <source>
        <dbReference type="SMART" id="SM00644"/>
    </source>
</evidence>
<evidence type="ECO:0000256" key="6">
    <source>
        <dbReference type="ARBA" id="ARBA00022490"/>
    </source>
</evidence>
<dbReference type="STRING" id="702114.A1355_14210"/>
<feature type="domain" description="N-acetylmuramoyl-L-alanine amidase" evidence="13">
    <location>
        <begin position="14"/>
        <end position="165"/>
    </location>
</feature>
<keyword evidence="7" id="KW-0479">Metal-binding</keyword>
<dbReference type="InterPro" id="IPR002502">
    <property type="entry name" value="Amidase_domain"/>
</dbReference>
<dbReference type="PANTHER" id="PTHR30417">
    <property type="entry name" value="N-ACETYLMURAMOYL-L-ALANINE AMIDASE AMID"/>
    <property type="match status" value="1"/>
</dbReference>
<name>A0A177N669_9GAMM</name>
<comment type="subcellular location">
    <subcellularLocation>
        <location evidence="3">Cytoplasm</location>
    </subcellularLocation>
</comment>
<comment type="catalytic activity">
    <reaction evidence="1">
        <text>Hydrolyzes the link between N-acetylmuramoyl residues and L-amino acid residues in certain cell-wall glycopeptides.</text>
        <dbReference type="EC" id="3.5.1.28"/>
    </reaction>
</comment>
<dbReference type="PANTHER" id="PTHR30417:SF4">
    <property type="entry name" value="1,6-ANHYDRO-N-ACETYLMURAMYL-L-ALANINE AMIDASE AMPD"/>
    <property type="match status" value="1"/>
</dbReference>
<dbReference type="Proteomes" id="UP000077628">
    <property type="component" value="Unassembled WGS sequence"/>
</dbReference>
<dbReference type="CDD" id="cd06583">
    <property type="entry name" value="PGRP"/>
    <property type="match status" value="1"/>
</dbReference>
<evidence type="ECO:0000256" key="3">
    <source>
        <dbReference type="ARBA" id="ARBA00004496"/>
    </source>
</evidence>
<dbReference type="AlphaFoldDB" id="A0A177N669"/>
<dbReference type="GO" id="GO:0071555">
    <property type="term" value="P:cell wall organization"/>
    <property type="evidence" value="ECO:0007669"/>
    <property type="project" value="UniProtKB-KW"/>
</dbReference>
<sequence>MNHHLLLCARQVPSPNHDARPNPTDISLVVIHCISLPPGEFGGPHIDRLFCNQLNPDDHPFFAEIQTLRVSTHLLINREGDLSQYVAFDRRAWHAGISRYQDRERCNDFSIGIELEGAVDCPYTDEQYLSLATTIKALLANYPGLSHERIAGHSDIAPDRKSDPGPFFDWRRLRQLLAGD</sequence>
<dbReference type="GO" id="GO:0046872">
    <property type="term" value="F:metal ion binding"/>
    <property type="evidence" value="ECO:0007669"/>
    <property type="project" value="UniProtKB-KW"/>
</dbReference>
<dbReference type="Gene3D" id="3.40.80.10">
    <property type="entry name" value="Peptidoglycan recognition protein-like"/>
    <property type="match status" value="1"/>
</dbReference>
<keyword evidence="15" id="KW-1185">Reference proteome</keyword>
<dbReference type="GO" id="GO:0005737">
    <property type="term" value="C:cytoplasm"/>
    <property type="evidence" value="ECO:0007669"/>
    <property type="project" value="UniProtKB-SubCell"/>
</dbReference>
<organism evidence="14 15">
    <name type="scientific">Methylomonas koyamae</name>
    <dbReference type="NCBI Taxonomy" id="702114"/>
    <lineage>
        <taxon>Bacteria</taxon>
        <taxon>Pseudomonadati</taxon>
        <taxon>Pseudomonadota</taxon>
        <taxon>Gammaproteobacteria</taxon>
        <taxon>Methylococcales</taxon>
        <taxon>Methylococcaceae</taxon>
        <taxon>Methylomonas</taxon>
    </lineage>
</organism>
<dbReference type="InterPro" id="IPR036505">
    <property type="entry name" value="Amidase/PGRP_sf"/>
</dbReference>
<proteinExistence type="inferred from homology"/>
<evidence type="ECO:0000256" key="11">
    <source>
        <dbReference type="ARBA" id="ARBA00039257"/>
    </source>
</evidence>
<evidence type="ECO:0000256" key="12">
    <source>
        <dbReference type="ARBA" id="ARBA00042615"/>
    </source>
</evidence>
<dbReference type="GO" id="GO:0009254">
    <property type="term" value="P:peptidoglycan turnover"/>
    <property type="evidence" value="ECO:0007669"/>
    <property type="project" value="TreeGrafter"/>
</dbReference>
<evidence type="ECO:0000256" key="1">
    <source>
        <dbReference type="ARBA" id="ARBA00001561"/>
    </source>
</evidence>
<keyword evidence="9" id="KW-0862">Zinc</keyword>
<dbReference type="GO" id="GO:0008745">
    <property type="term" value="F:N-acetylmuramoyl-L-alanine amidase activity"/>
    <property type="evidence" value="ECO:0007669"/>
    <property type="project" value="UniProtKB-EC"/>
</dbReference>
<evidence type="ECO:0000256" key="2">
    <source>
        <dbReference type="ARBA" id="ARBA00001947"/>
    </source>
</evidence>
<dbReference type="GO" id="GO:0009253">
    <property type="term" value="P:peptidoglycan catabolic process"/>
    <property type="evidence" value="ECO:0007669"/>
    <property type="project" value="InterPro"/>
</dbReference>
<keyword evidence="6" id="KW-0963">Cytoplasm</keyword>
<dbReference type="Pfam" id="PF01510">
    <property type="entry name" value="Amidase_2"/>
    <property type="match status" value="1"/>
</dbReference>
<dbReference type="SUPFAM" id="SSF55846">
    <property type="entry name" value="N-acetylmuramoyl-L-alanine amidase-like"/>
    <property type="match status" value="1"/>
</dbReference>
<accession>A0A177N669</accession>
<keyword evidence="8" id="KW-0378">Hydrolase</keyword>
<evidence type="ECO:0000313" key="14">
    <source>
        <dbReference type="EMBL" id="OAI12630.1"/>
    </source>
</evidence>
<gene>
    <name evidence="14" type="ORF">A1355_14210</name>
</gene>
<protein>
    <recommendedName>
        <fullName evidence="11">1,6-anhydro-N-acetylmuramyl-L-alanine amidase AmpD</fullName>
        <ecNumber evidence="5">3.5.1.28</ecNumber>
    </recommendedName>
    <alternativeName>
        <fullName evidence="12">N-acetylmuramoyl-L-alanine amidase</fullName>
    </alternativeName>
</protein>
<dbReference type="InterPro" id="IPR051206">
    <property type="entry name" value="NAMLAA_amidase_2"/>
</dbReference>
<dbReference type="NCBIfam" id="NF008758">
    <property type="entry name" value="PRK11789.1"/>
    <property type="match status" value="1"/>
</dbReference>
<evidence type="ECO:0000256" key="4">
    <source>
        <dbReference type="ARBA" id="ARBA00007553"/>
    </source>
</evidence>
<reference evidence="15" key="1">
    <citation type="submission" date="2016-03" db="EMBL/GenBank/DDBJ databases">
        <authorList>
            <person name="Heylen K."/>
            <person name="De Vos P."/>
            <person name="Vekeman B."/>
        </authorList>
    </citation>
    <scope>NUCLEOTIDE SEQUENCE [LARGE SCALE GENOMIC DNA]</scope>
    <source>
        <strain evidence="15">R-45383</strain>
    </source>
</reference>
<evidence type="ECO:0000313" key="15">
    <source>
        <dbReference type="Proteomes" id="UP000077628"/>
    </source>
</evidence>
<dbReference type="EC" id="3.5.1.28" evidence="5"/>
<keyword evidence="10" id="KW-0961">Cell wall biogenesis/degradation</keyword>
<evidence type="ECO:0000256" key="5">
    <source>
        <dbReference type="ARBA" id="ARBA00011901"/>
    </source>
</evidence>
<dbReference type="EMBL" id="LUUK01000218">
    <property type="protein sequence ID" value="OAI12630.1"/>
    <property type="molecule type" value="Genomic_DNA"/>
</dbReference>
<evidence type="ECO:0000256" key="10">
    <source>
        <dbReference type="ARBA" id="ARBA00023316"/>
    </source>
</evidence>
<comment type="caution">
    <text evidence="14">The sequence shown here is derived from an EMBL/GenBank/DDBJ whole genome shotgun (WGS) entry which is preliminary data.</text>
</comment>
<comment type="cofactor">
    <cofactor evidence="2">
        <name>Zn(2+)</name>
        <dbReference type="ChEBI" id="CHEBI:29105"/>
    </cofactor>
</comment>
<evidence type="ECO:0000256" key="8">
    <source>
        <dbReference type="ARBA" id="ARBA00022801"/>
    </source>
</evidence>